<reference evidence="4" key="1">
    <citation type="submission" date="2021-04" db="EMBL/GenBank/DDBJ databases">
        <title>The genome sequence of Ideonella sp. 4Y11.</title>
        <authorList>
            <person name="Liu Y."/>
        </authorList>
    </citation>
    <scope>NUCLEOTIDE SEQUENCE</scope>
    <source>
        <strain evidence="4">4Y11</strain>
    </source>
</reference>
<dbReference type="PANTHER" id="PTHR12411">
    <property type="entry name" value="CYSTEINE PROTEASE FAMILY C1-RELATED"/>
    <property type="match status" value="1"/>
</dbReference>
<name>A0A941BR55_9BURK</name>
<dbReference type="CDD" id="cd02619">
    <property type="entry name" value="Peptidase_C1"/>
    <property type="match status" value="1"/>
</dbReference>
<evidence type="ECO:0000256" key="1">
    <source>
        <dbReference type="ARBA" id="ARBA00008455"/>
    </source>
</evidence>
<dbReference type="Proteomes" id="UP000678374">
    <property type="component" value="Unassembled WGS sequence"/>
</dbReference>
<gene>
    <name evidence="4" type="ORF">KAK06_13460</name>
</gene>
<dbReference type="RefSeq" id="WP_210802635.1">
    <property type="nucleotide sequence ID" value="NZ_JAGQDE010000011.1"/>
</dbReference>
<dbReference type="Gene3D" id="3.90.70.10">
    <property type="entry name" value="Cysteine proteinases"/>
    <property type="match status" value="1"/>
</dbReference>
<dbReference type="InterPro" id="IPR013128">
    <property type="entry name" value="Peptidase_C1A"/>
</dbReference>
<dbReference type="AlphaFoldDB" id="A0A941BR55"/>
<dbReference type="Pfam" id="PF00112">
    <property type="entry name" value="Peptidase_C1"/>
    <property type="match status" value="1"/>
</dbReference>
<evidence type="ECO:0000313" key="4">
    <source>
        <dbReference type="EMBL" id="MBQ0959955.1"/>
    </source>
</evidence>
<feature type="domain" description="Peptidase C1A papain C-terminal" evidence="3">
    <location>
        <begin position="118"/>
        <end position="345"/>
    </location>
</feature>
<feature type="region of interest" description="Disordered" evidence="2">
    <location>
        <begin position="89"/>
        <end position="110"/>
    </location>
</feature>
<dbReference type="SMART" id="SM00645">
    <property type="entry name" value="Pept_C1"/>
    <property type="match status" value="1"/>
</dbReference>
<dbReference type="InterPro" id="IPR000668">
    <property type="entry name" value="Peptidase_C1A_C"/>
</dbReference>
<dbReference type="EMBL" id="JAGQDE010000011">
    <property type="protein sequence ID" value="MBQ0959955.1"/>
    <property type="molecule type" value="Genomic_DNA"/>
</dbReference>
<protein>
    <submittedName>
        <fullName evidence="4">C1 family peptidase</fullName>
    </submittedName>
</protein>
<evidence type="ECO:0000256" key="2">
    <source>
        <dbReference type="SAM" id="MobiDB-lite"/>
    </source>
</evidence>
<comment type="similarity">
    <text evidence="1">Belongs to the peptidase C1 family.</text>
</comment>
<sequence length="366" mass="38395">MTAYLNGLLSEGAIGEAEFGVLIALGPRSAAELYALCCHFTGLLSRTLPRGDVSRISFIAARDTALSFRNTVTSRLGHPRAIGPLGASAPSGAFPAMGQPHSGPGAPGAGTAASLRPIDHHTALRRQGWPVRDQGDRGTCVAHALVAAWEQRVHRGGAPTDYSEQFVFWSAKQADGDPGDGTQHAFALQGLQSRGICKEADWPYDGNIQAGSVDHGPPPPLAVAQASAQVHAGGGVRRNATALGLYKQLLRGPVAIGLPVYADPMDTQFNNWNVPGLYEWGIVAQPPLSSIVIGGHAVCVVGFEPDPDEPSGNGWFIIRNSWGADFGQQLPGPAGGGAAAAFGPEPGYGQVSWDYVDARLWEVCWL</sequence>
<evidence type="ECO:0000259" key="3">
    <source>
        <dbReference type="SMART" id="SM00645"/>
    </source>
</evidence>
<proteinExistence type="inferred from homology"/>
<comment type="caution">
    <text evidence="4">The sequence shown here is derived from an EMBL/GenBank/DDBJ whole genome shotgun (WGS) entry which is preliminary data.</text>
</comment>
<keyword evidence="5" id="KW-1185">Reference proteome</keyword>
<dbReference type="GO" id="GO:0008234">
    <property type="term" value="F:cysteine-type peptidase activity"/>
    <property type="evidence" value="ECO:0007669"/>
    <property type="project" value="InterPro"/>
</dbReference>
<dbReference type="SUPFAM" id="SSF54001">
    <property type="entry name" value="Cysteine proteinases"/>
    <property type="match status" value="1"/>
</dbReference>
<dbReference type="InterPro" id="IPR038765">
    <property type="entry name" value="Papain-like_cys_pep_sf"/>
</dbReference>
<organism evidence="4 5">
    <name type="scientific">Ideonella aquatica</name>
    <dbReference type="NCBI Taxonomy" id="2824119"/>
    <lineage>
        <taxon>Bacteria</taxon>
        <taxon>Pseudomonadati</taxon>
        <taxon>Pseudomonadota</taxon>
        <taxon>Betaproteobacteria</taxon>
        <taxon>Burkholderiales</taxon>
        <taxon>Sphaerotilaceae</taxon>
        <taxon>Ideonella</taxon>
    </lineage>
</organism>
<evidence type="ECO:0000313" key="5">
    <source>
        <dbReference type="Proteomes" id="UP000678374"/>
    </source>
</evidence>
<dbReference type="GO" id="GO:0006508">
    <property type="term" value="P:proteolysis"/>
    <property type="evidence" value="ECO:0007669"/>
    <property type="project" value="InterPro"/>
</dbReference>
<accession>A0A941BR55</accession>